<protein>
    <recommendedName>
        <fullName evidence="3">Chemokine interleukin-8-like domain-containing protein</fullName>
    </recommendedName>
</protein>
<keyword evidence="2" id="KW-0732">Signal</keyword>
<reference evidence="4 5" key="1">
    <citation type="submission" date="2021-06" db="EMBL/GenBank/DDBJ databases">
        <authorList>
            <person name="Palmer J.M."/>
        </authorList>
    </citation>
    <scope>NUCLEOTIDE SEQUENCE [LARGE SCALE GENOMIC DNA]</scope>
    <source>
        <strain evidence="4 5">XC_2019</strain>
        <tissue evidence="4">Muscle</tissue>
    </source>
</reference>
<accession>A0ABV0R112</accession>
<sequence length="111" mass="12471">MSFSGNCVVVITCATLLLVLHVQGHQKYRTSDQSFNKGVRPSCCVESSSAYIREHVKACFIQRLNLFNICKIHAYIFITVSNKTYCVDPSATWLPDRLKKLAAKGITCKQL</sequence>
<organism evidence="4 5">
    <name type="scientific">Xenoophorus captivus</name>
    <dbReference type="NCBI Taxonomy" id="1517983"/>
    <lineage>
        <taxon>Eukaryota</taxon>
        <taxon>Metazoa</taxon>
        <taxon>Chordata</taxon>
        <taxon>Craniata</taxon>
        <taxon>Vertebrata</taxon>
        <taxon>Euteleostomi</taxon>
        <taxon>Actinopterygii</taxon>
        <taxon>Neopterygii</taxon>
        <taxon>Teleostei</taxon>
        <taxon>Neoteleostei</taxon>
        <taxon>Acanthomorphata</taxon>
        <taxon>Ovalentaria</taxon>
        <taxon>Atherinomorphae</taxon>
        <taxon>Cyprinodontiformes</taxon>
        <taxon>Goodeidae</taxon>
        <taxon>Xenoophorus</taxon>
    </lineage>
</organism>
<evidence type="ECO:0000313" key="5">
    <source>
        <dbReference type="Proteomes" id="UP001434883"/>
    </source>
</evidence>
<dbReference type="EMBL" id="JAHRIN010029047">
    <property type="protein sequence ID" value="MEQ2201796.1"/>
    <property type="molecule type" value="Genomic_DNA"/>
</dbReference>
<feature type="signal peptide" evidence="2">
    <location>
        <begin position="1"/>
        <end position="24"/>
    </location>
</feature>
<dbReference type="Gene3D" id="2.40.50.40">
    <property type="match status" value="1"/>
</dbReference>
<dbReference type="InterPro" id="IPR001811">
    <property type="entry name" value="Chemokine_IL8-like_dom"/>
</dbReference>
<keyword evidence="5" id="KW-1185">Reference proteome</keyword>
<feature type="domain" description="Chemokine interleukin-8-like" evidence="3">
    <location>
        <begin position="42"/>
        <end position="101"/>
    </location>
</feature>
<evidence type="ECO:0000259" key="3">
    <source>
        <dbReference type="Pfam" id="PF00048"/>
    </source>
</evidence>
<dbReference type="SUPFAM" id="SSF54117">
    <property type="entry name" value="Interleukin 8-like chemokines"/>
    <property type="match status" value="1"/>
</dbReference>
<evidence type="ECO:0000313" key="4">
    <source>
        <dbReference type="EMBL" id="MEQ2201796.1"/>
    </source>
</evidence>
<evidence type="ECO:0000256" key="1">
    <source>
        <dbReference type="ARBA" id="ARBA00022514"/>
    </source>
</evidence>
<keyword evidence="1" id="KW-0202">Cytokine</keyword>
<dbReference type="Pfam" id="PF00048">
    <property type="entry name" value="IL8"/>
    <property type="match status" value="1"/>
</dbReference>
<gene>
    <name evidence="4" type="ORF">XENOCAPTIV_018287</name>
</gene>
<comment type="caution">
    <text evidence="4">The sequence shown here is derived from an EMBL/GenBank/DDBJ whole genome shotgun (WGS) entry which is preliminary data.</text>
</comment>
<name>A0ABV0R112_9TELE</name>
<evidence type="ECO:0000256" key="2">
    <source>
        <dbReference type="SAM" id="SignalP"/>
    </source>
</evidence>
<dbReference type="Proteomes" id="UP001434883">
    <property type="component" value="Unassembled WGS sequence"/>
</dbReference>
<dbReference type="InterPro" id="IPR036048">
    <property type="entry name" value="Interleukin_8-like_sf"/>
</dbReference>
<proteinExistence type="predicted"/>
<feature type="chain" id="PRO_5045963790" description="Chemokine interleukin-8-like domain-containing protein" evidence="2">
    <location>
        <begin position="25"/>
        <end position="111"/>
    </location>
</feature>